<dbReference type="RefSeq" id="WP_354659902.1">
    <property type="nucleotide sequence ID" value="NZ_JBEXAC010000001.1"/>
</dbReference>
<evidence type="ECO:0000313" key="1">
    <source>
        <dbReference type="EMBL" id="MET6997263.1"/>
    </source>
</evidence>
<proteinExistence type="predicted"/>
<accession>A0ABV2T2L1</accession>
<reference evidence="1 2" key="1">
    <citation type="submission" date="2024-06" db="EMBL/GenBank/DDBJ databases">
        <title>Chitinophaga defluvii sp. nov., isolated from municipal sewage.</title>
        <authorList>
            <person name="Zhang L."/>
        </authorList>
    </citation>
    <scope>NUCLEOTIDE SEQUENCE [LARGE SCALE GENOMIC DNA]</scope>
    <source>
        <strain evidence="1 2">H8</strain>
    </source>
</reference>
<comment type="caution">
    <text evidence="1">The sequence shown here is derived from an EMBL/GenBank/DDBJ whole genome shotgun (WGS) entry which is preliminary data.</text>
</comment>
<keyword evidence="2" id="KW-1185">Reference proteome</keyword>
<gene>
    <name evidence="1" type="ORF">ABR189_07770</name>
</gene>
<sequence length="629" mass="73173">MAACWLLFQYHRAQANDLMPSSGYYQYKHVPDTVPKYSKGLFKRISEYRDSLRNKAYRDSLIRKVTRQDVLERPDDSAIIKSEAYFTPFSGKVIRDIYYRQVKVFGPSNINDTTFTTSMKLIHLANRLHFDSRNWVIKQSLFFKENDTLQPYELADNERYLRNRPFLQDARLYIINASASPDSVDILVVTKDVFEYGGDVGQLSPTNIDGRIFSNNLLGAGQGLQLGFSWRTDYNPTFRPEIKYTKYNIGGSNIDITAGYSALNNYFPLDTNVYEGSYYITFSRPLYRASSRFVGGLTLASNFSINARQVPDTIYRDYRYSVVDAWVGFNFFNQYKLKNPASKRPNLALLIRHYNLAFQQQPTQKIYEKDPVYNDHRYYLAQLIAFRQDFFKARHFFGFGRTEDIPLGYTISASTGWETWTGRRRMYSALEAQKFWTTDRQALINASLGLSSFWQNNSSEDAVIHAHVEYYSRLFTFKKARLRQFATIDYLANPNNYFYKKLNINMENGVWGYRNTLLNGYQRLNVRTETVYYSPLKLLGFKFNFFSALQLSQITSQSDNLLNNPLYTGIGLGFRVRNENLSLNTLKVSGNYYPNAPAPMKGFLFEVTTIVDFRFDISALKAPSFLQFW</sequence>
<dbReference type="Proteomes" id="UP001549749">
    <property type="component" value="Unassembled WGS sequence"/>
</dbReference>
<name>A0ABV2T2L1_9BACT</name>
<evidence type="ECO:0000313" key="2">
    <source>
        <dbReference type="Proteomes" id="UP001549749"/>
    </source>
</evidence>
<organism evidence="1 2">
    <name type="scientific">Chitinophaga defluvii</name>
    <dbReference type="NCBI Taxonomy" id="3163343"/>
    <lineage>
        <taxon>Bacteria</taxon>
        <taxon>Pseudomonadati</taxon>
        <taxon>Bacteroidota</taxon>
        <taxon>Chitinophagia</taxon>
        <taxon>Chitinophagales</taxon>
        <taxon>Chitinophagaceae</taxon>
        <taxon>Chitinophaga</taxon>
    </lineage>
</organism>
<dbReference type="EMBL" id="JBEXAC010000001">
    <property type="protein sequence ID" value="MET6997263.1"/>
    <property type="molecule type" value="Genomic_DNA"/>
</dbReference>
<protein>
    <submittedName>
        <fullName evidence="1">Uncharacterized protein</fullName>
    </submittedName>
</protein>